<dbReference type="InterPro" id="IPR009928">
    <property type="entry name" value="DnaI_N"/>
</dbReference>
<accession>A0A9D1PPY8</accession>
<reference evidence="2" key="1">
    <citation type="journal article" date="2021" name="PeerJ">
        <title>Extensive microbial diversity within the chicken gut microbiome revealed by metagenomics and culture.</title>
        <authorList>
            <person name="Gilroy R."/>
            <person name="Ravi A."/>
            <person name="Getino M."/>
            <person name="Pursley I."/>
            <person name="Horton D.L."/>
            <person name="Alikhan N.F."/>
            <person name="Baker D."/>
            <person name="Gharbi K."/>
            <person name="Hall N."/>
            <person name="Watson M."/>
            <person name="Adriaenssens E.M."/>
            <person name="Foster-Nyarko E."/>
            <person name="Jarju S."/>
            <person name="Secka A."/>
            <person name="Antonio M."/>
            <person name="Oren A."/>
            <person name="Chaudhuri R.R."/>
            <person name="La Ragione R."/>
            <person name="Hildebrand F."/>
            <person name="Pallen M.J."/>
        </authorList>
    </citation>
    <scope>NUCLEOTIDE SEQUENCE</scope>
    <source>
        <strain evidence="2">CHK169-2315</strain>
    </source>
</reference>
<dbReference type="Gene3D" id="3.40.50.300">
    <property type="entry name" value="P-loop containing nucleotide triphosphate hydrolases"/>
    <property type="match status" value="1"/>
</dbReference>
<sequence length="309" mass="36106">MKPIQHSLQRWIQNNESFQERHNAMKREITSHPLVRQFLQGHEEITDEQIERNLNKLYEYITQSHQCDRCTSVETCKNMLQGYSPILEYKNEEIHISYEKCRNRLAEEAQTEQSDLIRSVHMPKEILEARIDDVHIDQNRTNAIKNMTQFLNAAEEKLPERGIFFSGPFGVGKTYLLGVIANRLKQFNISSMLIYMPEFVREMNASIKDNTVQQKVDAFKRADVLMLDDIGAETLSAWFRDEVLGAILQYRMMEKLPVFFTSNYTMAQLEEILATTTRGDVEKVKAGRIMERIKQVSIEVPVNGENRRR</sequence>
<comment type="caution">
    <text evidence="2">The sequence shown here is derived from an EMBL/GenBank/DDBJ whole genome shotgun (WGS) entry which is preliminary data.</text>
</comment>
<gene>
    <name evidence="2" type="primary">dnaI</name>
    <name evidence="2" type="ORF">H9895_09970</name>
</gene>
<feature type="domain" description="AAA+ ATPase" evidence="1">
    <location>
        <begin position="159"/>
        <end position="305"/>
    </location>
</feature>
<dbReference type="InterPro" id="IPR003593">
    <property type="entry name" value="AAA+_ATPase"/>
</dbReference>
<evidence type="ECO:0000259" key="1">
    <source>
        <dbReference type="SMART" id="SM00382"/>
    </source>
</evidence>
<dbReference type="PANTHER" id="PTHR30050">
    <property type="entry name" value="CHROMOSOMAL REPLICATION INITIATOR PROTEIN DNAA"/>
    <property type="match status" value="1"/>
</dbReference>
<dbReference type="InterPro" id="IPR027417">
    <property type="entry name" value="P-loop_NTPase"/>
</dbReference>
<evidence type="ECO:0000313" key="3">
    <source>
        <dbReference type="Proteomes" id="UP000823937"/>
    </source>
</evidence>
<name>A0A9D1PPY8_9BACI</name>
<dbReference type="NCBIfam" id="NF006505">
    <property type="entry name" value="PRK08939.1"/>
    <property type="match status" value="1"/>
</dbReference>
<dbReference type="Pfam" id="PF07319">
    <property type="entry name" value="DnaI_N"/>
    <property type="match status" value="1"/>
</dbReference>
<protein>
    <submittedName>
        <fullName evidence="2">Primosomal protein DnaI</fullName>
    </submittedName>
</protein>
<dbReference type="SMART" id="SM00382">
    <property type="entry name" value="AAA"/>
    <property type="match status" value="1"/>
</dbReference>
<dbReference type="Proteomes" id="UP000823937">
    <property type="component" value="Unassembled WGS sequence"/>
</dbReference>
<proteinExistence type="predicted"/>
<evidence type="ECO:0000313" key="2">
    <source>
        <dbReference type="EMBL" id="HIV75394.1"/>
    </source>
</evidence>
<dbReference type="InterPro" id="IPR002611">
    <property type="entry name" value="IstB_ATP-bd"/>
</dbReference>
<organism evidence="2 3">
    <name type="scientific">Candidatus Pseudogracilibacillus intestinigallinarum</name>
    <dbReference type="NCBI Taxonomy" id="2838742"/>
    <lineage>
        <taxon>Bacteria</taxon>
        <taxon>Bacillati</taxon>
        <taxon>Bacillota</taxon>
        <taxon>Bacilli</taxon>
        <taxon>Bacillales</taxon>
        <taxon>Bacillaceae</taxon>
        <taxon>Pseudogracilibacillus</taxon>
    </lineage>
</organism>
<dbReference type="GO" id="GO:0006260">
    <property type="term" value="P:DNA replication"/>
    <property type="evidence" value="ECO:0007669"/>
    <property type="project" value="TreeGrafter"/>
</dbReference>
<dbReference type="GO" id="GO:0005524">
    <property type="term" value="F:ATP binding"/>
    <property type="evidence" value="ECO:0007669"/>
    <property type="project" value="InterPro"/>
</dbReference>
<dbReference type="EMBL" id="DXHX01000138">
    <property type="protein sequence ID" value="HIV75394.1"/>
    <property type="molecule type" value="Genomic_DNA"/>
</dbReference>
<dbReference type="AlphaFoldDB" id="A0A9D1PPY8"/>
<dbReference type="CDD" id="cd00009">
    <property type="entry name" value="AAA"/>
    <property type="match status" value="1"/>
</dbReference>
<dbReference type="SUPFAM" id="SSF52540">
    <property type="entry name" value="P-loop containing nucleoside triphosphate hydrolases"/>
    <property type="match status" value="1"/>
</dbReference>
<dbReference type="PANTHER" id="PTHR30050:SF8">
    <property type="entry name" value="PRIMOSOMAL PROTEIN DNAI"/>
    <property type="match status" value="1"/>
</dbReference>
<dbReference type="Pfam" id="PF01695">
    <property type="entry name" value="IstB_IS21"/>
    <property type="match status" value="1"/>
</dbReference>
<reference evidence="2" key="2">
    <citation type="submission" date="2021-04" db="EMBL/GenBank/DDBJ databases">
        <authorList>
            <person name="Gilroy R."/>
        </authorList>
    </citation>
    <scope>NUCLEOTIDE SEQUENCE</scope>
    <source>
        <strain evidence="2">CHK169-2315</strain>
    </source>
</reference>